<comment type="subcellular location">
    <subcellularLocation>
        <location evidence="1">Cell membrane</location>
        <topology evidence="1">Multi-pass membrane protein</topology>
    </subcellularLocation>
</comment>
<feature type="transmembrane region" description="Helical" evidence="8">
    <location>
        <begin position="338"/>
        <end position="356"/>
    </location>
</feature>
<gene>
    <name evidence="9" type="ORF">PXH66_22820</name>
</gene>
<feature type="transmembrane region" description="Helical" evidence="8">
    <location>
        <begin position="117"/>
        <end position="138"/>
    </location>
</feature>
<feature type="transmembrane region" description="Helical" evidence="8">
    <location>
        <begin position="281"/>
        <end position="301"/>
    </location>
</feature>
<feature type="transmembrane region" description="Helical" evidence="8">
    <location>
        <begin position="313"/>
        <end position="332"/>
    </location>
</feature>
<keyword evidence="2" id="KW-1003">Cell membrane</keyword>
<proteinExistence type="predicted"/>
<keyword evidence="6 8" id="KW-1133">Transmembrane helix</keyword>
<feature type="transmembrane region" description="Helical" evidence="8">
    <location>
        <begin position="368"/>
        <end position="387"/>
    </location>
</feature>
<dbReference type="PANTHER" id="PTHR33908:SF11">
    <property type="entry name" value="MEMBRANE PROTEIN"/>
    <property type="match status" value="1"/>
</dbReference>
<protein>
    <submittedName>
        <fullName evidence="9">Uncharacterized protein</fullName>
    </submittedName>
</protein>
<dbReference type="PANTHER" id="PTHR33908">
    <property type="entry name" value="MANNOSYLTRANSFERASE YKCB-RELATED"/>
    <property type="match status" value="1"/>
</dbReference>
<evidence type="ECO:0000256" key="7">
    <source>
        <dbReference type="ARBA" id="ARBA00023136"/>
    </source>
</evidence>
<accession>A0AAF0CNW9</accession>
<name>A0AAF0CNW9_9BACT</name>
<keyword evidence="7 8" id="KW-0472">Membrane</keyword>
<evidence type="ECO:0000313" key="10">
    <source>
        <dbReference type="Proteomes" id="UP001218638"/>
    </source>
</evidence>
<organism evidence="9 10">
    <name type="scientific">Synoicihabitans lomoniglobus</name>
    <dbReference type="NCBI Taxonomy" id="2909285"/>
    <lineage>
        <taxon>Bacteria</taxon>
        <taxon>Pseudomonadati</taxon>
        <taxon>Verrucomicrobiota</taxon>
        <taxon>Opitutia</taxon>
        <taxon>Opitutales</taxon>
        <taxon>Opitutaceae</taxon>
        <taxon>Synoicihabitans</taxon>
    </lineage>
</organism>
<evidence type="ECO:0000256" key="6">
    <source>
        <dbReference type="ARBA" id="ARBA00022989"/>
    </source>
</evidence>
<keyword evidence="4" id="KW-0808">Transferase</keyword>
<evidence type="ECO:0000256" key="5">
    <source>
        <dbReference type="ARBA" id="ARBA00022692"/>
    </source>
</evidence>
<dbReference type="EMBL" id="CP119075">
    <property type="protein sequence ID" value="WED65181.1"/>
    <property type="molecule type" value="Genomic_DNA"/>
</dbReference>
<keyword evidence="3" id="KW-0328">Glycosyltransferase</keyword>
<evidence type="ECO:0000313" key="9">
    <source>
        <dbReference type="EMBL" id="WED65181.1"/>
    </source>
</evidence>
<sequence>MPLAPAARASRLRRAVIIGATMLVAAGYLYFIRKYTAPYASNADASGYLNHARLLLAGQDHFEVPAIVSADDHRWLATAQEPLGLVIDPATRTLAPTYPVGYPLHLVVGAWFVGLDWATVAVNVVLAGAAAGLMLALGRIVGLRWTWALAAVAVLWASPLFIYMSTQPMSDVAAMVWGLAAVVCAWRWRDGTAATTGAALSGIAFAVAVLVRPTNVLLLAPLALLLGKRPARWLAFGLAGLPGAVYLGWHNHALYGNVLASGYGDVSAFFSLSLAPATLAHFARGTALHLSPWVALSVLGLPWLRHVSGRDRALLVVWPAAFIALYACYSYSTGNWWYLRFILPGYPALIVGAMLVGQRVLAARQSVMARVAIPLVLLGATLTWQGVAANRHYATIMKRGERIYFDAAAWINAHTPAEAIVLAVQTSGALSYYTDRAIVRWDRLTPEAAQLLRETANREGRPLYAMSFGSEDTTARTGWSGPWRERASFGVIKIWELIP</sequence>
<keyword evidence="5 8" id="KW-0812">Transmembrane</keyword>
<dbReference type="GO" id="GO:0009103">
    <property type="term" value="P:lipopolysaccharide biosynthetic process"/>
    <property type="evidence" value="ECO:0007669"/>
    <property type="project" value="UniProtKB-ARBA"/>
</dbReference>
<keyword evidence="10" id="KW-1185">Reference proteome</keyword>
<dbReference type="Proteomes" id="UP001218638">
    <property type="component" value="Chromosome"/>
</dbReference>
<feature type="transmembrane region" description="Helical" evidence="8">
    <location>
        <begin position="169"/>
        <end position="186"/>
    </location>
</feature>
<evidence type="ECO:0000256" key="3">
    <source>
        <dbReference type="ARBA" id="ARBA00022676"/>
    </source>
</evidence>
<feature type="transmembrane region" description="Helical" evidence="8">
    <location>
        <begin position="145"/>
        <end position="163"/>
    </location>
</feature>
<reference evidence="9" key="1">
    <citation type="submission" date="2023-03" db="EMBL/GenBank/DDBJ databases">
        <title>Lomoglobus Profundus gen. nov., sp. nov., a novel member of the phylum Verrucomicrobia, isolated from deep-marine sediment of South China Sea.</title>
        <authorList>
            <person name="Ahmad T."/>
            <person name="Ishaq S.E."/>
            <person name="Wang F."/>
        </authorList>
    </citation>
    <scope>NUCLEOTIDE SEQUENCE</scope>
    <source>
        <strain evidence="9">LMO-M01</strain>
    </source>
</reference>
<dbReference type="GO" id="GO:0016763">
    <property type="term" value="F:pentosyltransferase activity"/>
    <property type="evidence" value="ECO:0007669"/>
    <property type="project" value="TreeGrafter"/>
</dbReference>
<evidence type="ECO:0000256" key="4">
    <source>
        <dbReference type="ARBA" id="ARBA00022679"/>
    </source>
</evidence>
<dbReference type="RefSeq" id="WP_330929569.1">
    <property type="nucleotide sequence ID" value="NZ_CP119075.1"/>
</dbReference>
<dbReference type="GO" id="GO:0005886">
    <property type="term" value="C:plasma membrane"/>
    <property type="evidence" value="ECO:0007669"/>
    <property type="project" value="UniProtKB-SubCell"/>
</dbReference>
<dbReference type="KEGG" id="slom:PXH66_22820"/>
<evidence type="ECO:0000256" key="8">
    <source>
        <dbReference type="SAM" id="Phobius"/>
    </source>
</evidence>
<feature type="transmembrane region" description="Helical" evidence="8">
    <location>
        <begin position="12"/>
        <end position="32"/>
    </location>
</feature>
<feature type="transmembrane region" description="Helical" evidence="8">
    <location>
        <begin position="231"/>
        <end position="249"/>
    </location>
</feature>
<dbReference type="AlphaFoldDB" id="A0AAF0CNW9"/>
<evidence type="ECO:0000256" key="1">
    <source>
        <dbReference type="ARBA" id="ARBA00004651"/>
    </source>
</evidence>
<dbReference type="InterPro" id="IPR050297">
    <property type="entry name" value="LipidA_mod_glycosyltrf_83"/>
</dbReference>
<evidence type="ECO:0000256" key="2">
    <source>
        <dbReference type="ARBA" id="ARBA00022475"/>
    </source>
</evidence>